<dbReference type="InterPro" id="IPR017499">
    <property type="entry name" value="Thf1"/>
</dbReference>
<protein>
    <submittedName>
        <fullName evidence="4">Uncharacterized protein</fullName>
    </submittedName>
</protein>
<dbReference type="EMBL" id="HBGY01012379">
    <property type="protein sequence ID" value="CAD9572524.1"/>
    <property type="molecule type" value="Transcribed_RNA"/>
</dbReference>
<dbReference type="AlphaFoldDB" id="A0A7S2KDI5"/>
<feature type="compositionally biased region" description="Basic and acidic residues" evidence="2">
    <location>
        <begin position="309"/>
        <end position="321"/>
    </location>
</feature>
<dbReference type="PANTHER" id="PTHR34793:SF1">
    <property type="entry name" value="PROTEIN THYLAKOID FORMATION 1, CHLOROPLASTIC"/>
    <property type="match status" value="1"/>
</dbReference>
<feature type="chain" id="PRO_5031454680" evidence="3">
    <location>
        <begin position="19"/>
        <end position="328"/>
    </location>
</feature>
<sequence>MMFTKFATTFILAIATQCKSFGTHLLSSQRVGLFLRGTEYIGQPEDELTCDPSVSWDHHWREEANGLHGINYSPGKAHTKFAHRFGHLSGKKVKAVSESMNDFYRNLGHPIHAYYKTMVADLVETMHLALYCARFQINPIWSLGLVYNMDELLKNYPEKAIAADIKSSMFETFFLDEAKVRADAKLVKSFLKGKSGDDITAEFHGEGISLISEIAKAAKDDDFWMYHRFFGFGLIAIMEMIGIEPSDETEPIMEKWVVDGLGKKDLSSRVYSDLFEWKKRGKKLEMMEILMNELEIREKKRRAQRLQEKAEKIMGKTDKNLPDTNLAT</sequence>
<evidence type="ECO:0000256" key="2">
    <source>
        <dbReference type="SAM" id="MobiDB-lite"/>
    </source>
</evidence>
<reference evidence="4" key="1">
    <citation type="submission" date="2021-01" db="EMBL/GenBank/DDBJ databases">
        <authorList>
            <person name="Corre E."/>
            <person name="Pelletier E."/>
            <person name="Niang G."/>
            <person name="Scheremetjew M."/>
            <person name="Finn R."/>
            <person name="Kale V."/>
            <person name="Holt S."/>
            <person name="Cochrane G."/>
            <person name="Meng A."/>
            <person name="Brown T."/>
            <person name="Cohen L."/>
        </authorList>
    </citation>
    <scope>NUCLEOTIDE SEQUENCE</scope>
    <source>
        <strain evidence="4">B650</strain>
    </source>
</reference>
<organism evidence="4">
    <name type="scientific">Leptocylindrus danicus</name>
    <dbReference type="NCBI Taxonomy" id="163516"/>
    <lineage>
        <taxon>Eukaryota</taxon>
        <taxon>Sar</taxon>
        <taxon>Stramenopiles</taxon>
        <taxon>Ochrophyta</taxon>
        <taxon>Bacillariophyta</taxon>
        <taxon>Coscinodiscophyceae</taxon>
        <taxon>Chaetocerotophycidae</taxon>
        <taxon>Leptocylindrales</taxon>
        <taxon>Leptocylindraceae</taxon>
        <taxon>Leptocylindrus</taxon>
    </lineage>
</organism>
<evidence type="ECO:0000256" key="1">
    <source>
        <dbReference type="ARBA" id="ARBA00023054"/>
    </source>
</evidence>
<feature type="region of interest" description="Disordered" evidence="2">
    <location>
        <begin position="309"/>
        <end position="328"/>
    </location>
</feature>
<keyword evidence="1" id="KW-0175">Coiled coil</keyword>
<evidence type="ECO:0000313" key="4">
    <source>
        <dbReference type="EMBL" id="CAD9572524.1"/>
    </source>
</evidence>
<accession>A0A7S2KDI5</accession>
<gene>
    <name evidence="4" type="ORF">LDAN0321_LOCUS7881</name>
</gene>
<feature type="signal peptide" evidence="3">
    <location>
        <begin position="1"/>
        <end position="18"/>
    </location>
</feature>
<keyword evidence="3" id="KW-0732">Signal</keyword>
<name>A0A7S2KDI5_9STRA</name>
<dbReference type="GO" id="GO:0010207">
    <property type="term" value="P:photosystem II assembly"/>
    <property type="evidence" value="ECO:0007669"/>
    <property type="project" value="InterPro"/>
</dbReference>
<dbReference type="Pfam" id="PF11264">
    <property type="entry name" value="ThylakoidFormat"/>
    <property type="match status" value="1"/>
</dbReference>
<evidence type="ECO:0000256" key="3">
    <source>
        <dbReference type="SAM" id="SignalP"/>
    </source>
</evidence>
<dbReference type="PANTHER" id="PTHR34793">
    <property type="entry name" value="PROTEIN THYLAKOID FORMATION 1, CHLOROPLASTIC"/>
    <property type="match status" value="1"/>
</dbReference>
<proteinExistence type="predicted"/>